<keyword evidence="3" id="KW-1185">Reference proteome</keyword>
<gene>
    <name evidence="2" type="ORF">E9228_001475</name>
</gene>
<dbReference type="InterPro" id="IPR029044">
    <property type="entry name" value="Nucleotide-diphossugar_trans"/>
</dbReference>
<dbReference type="Proteomes" id="UP001318300">
    <property type="component" value="Unassembled WGS sequence"/>
</dbReference>
<dbReference type="InterPro" id="IPR050834">
    <property type="entry name" value="Glycosyltransf_2"/>
</dbReference>
<proteinExistence type="predicted"/>
<dbReference type="Gene3D" id="3.90.550.10">
    <property type="entry name" value="Spore Coat Polysaccharide Biosynthesis Protein SpsA, Chain A"/>
    <property type="match status" value="1"/>
</dbReference>
<evidence type="ECO:0000259" key="1">
    <source>
        <dbReference type="Pfam" id="PF00535"/>
    </source>
</evidence>
<dbReference type="PANTHER" id="PTHR43685:SF2">
    <property type="entry name" value="GLYCOSYLTRANSFERASE 2-LIKE DOMAIN-CONTAINING PROTEIN"/>
    <property type="match status" value="1"/>
</dbReference>
<comment type="caution">
    <text evidence="2">The sequence shown here is derived from an EMBL/GenBank/DDBJ whole genome shotgun (WGS) entry which is preliminary data.</text>
</comment>
<accession>A0ABX0T9J5</accession>
<dbReference type="InterPro" id="IPR001173">
    <property type="entry name" value="Glyco_trans_2-like"/>
</dbReference>
<feature type="domain" description="Glycosyltransferase 2-like" evidence="1">
    <location>
        <begin position="1"/>
        <end position="156"/>
    </location>
</feature>
<dbReference type="Pfam" id="PF00535">
    <property type="entry name" value="Glycos_transf_2"/>
    <property type="match status" value="1"/>
</dbReference>
<name>A0ABX0T9J5_9MICO</name>
<dbReference type="EMBL" id="JAAOYO010000002">
    <property type="protein sequence ID" value="NII40839.1"/>
    <property type="molecule type" value="Genomic_DNA"/>
</dbReference>
<sequence length="259" mass="28065">MATYNAAAYIDPTIRSLLEQSIDPQLVEIVVVDGASSDDTIERVKDSGLSVVLRSAPDDGIYDAMNTGVEMARGRWVQFLNAGDTFAGPNSLRTVLEALDDLDAEDTPWAIGGAVNLQGGRGPAVPIKNMPFDRKRHLFGLQPHCHQACWFSREDFLRIGGHDLSIGLVADFDLITRFAQIAPPREIKPVVVDYLGGGVSEIPAAQIAMSLHRARVQRSGLGQVGRIADLVVTRCLGVFNASRIGLGKLRRVLRAPGDR</sequence>
<organism evidence="2 3">
    <name type="scientific">Curtobacterium salicis</name>
    <dbReference type="NCBI Taxonomy" id="1779862"/>
    <lineage>
        <taxon>Bacteria</taxon>
        <taxon>Bacillati</taxon>
        <taxon>Actinomycetota</taxon>
        <taxon>Actinomycetes</taxon>
        <taxon>Micrococcales</taxon>
        <taxon>Microbacteriaceae</taxon>
        <taxon>Curtobacterium</taxon>
    </lineage>
</organism>
<evidence type="ECO:0000313" key="2">
    <source>
        <dbReference type="EMBL" id="NII40839.1"/>
    </source>
</evidence>
<dbReference type="RefSeq" id="WP_166779910.1">
    <property type="nucleotide sequence ID" value="NZ_JAAOYO010000002.1"/>
</dbReference>
<evidence type="ECO:0000313" key="3">
    <source>
        <dbReference type="Proteomes" id="UP001318300"/>
    </source>
</evidence>
<dbReference type="PANTHER" id="PTHR43685">
    <property type="entry name" value="GLYCOSYLTRANSFERASE"/>
    <property type="match status" value="1"/>
</dbReference>
<dbReference type="SUPFAM" id="SSF53448">
    <property type="entry name" value="Nucleotide-diphospho-sugar transferases"/>
    <property type="match status" value="1"/>
</dbReference>
<reference evidence="2 3" key="1">
    <citation type="submission" date="2020-03" db="EMBL/GenBank/DDBJ databases">
        <title>Above-ground endophytic microbial communities from plants in different locations in the United States.</title>
        <authorList>
            <person name="Frank C."/>
        </authorList>
    </citation>
    <scope>NUCLEOTIDE SEQUENCE [LARGE SCALE GENOMIC DNA]</scope>
    <source>
        <strain evidence="2 3">WW7</strain>
    </source>
</reference>
<protein>
    <submittedName>
        <fullName evidence="2">Glycosyltransferase involved in cell wall biosynthesis</fullName>
    </submittedName>
</protein>